<dbReference type="EMBL" id="JWHR01000043">
    <property type="protein sequence ID" value="KHS58251.1"/>
    <property type="molecule type" value="Genomic_DNA"/>
</dbReference>
<name>A0A0B3VNB4_9FIRM</name>
<dbReference type="Pfam" id="PF01863">
    <property type="entry name" value="YgjP-like"/>
    <property type="match status" value="1"/>
</dbReference>
<proteinExistence type="predicted"/>
<reference evidence="2 3" key="1">
    <citation type="submission" date="2014-12" db="EMBL/GenBank/DDBJ databases">
        <title>Draft genome sequence of Terrisporobacter sp. 08-306576, isolated from the blood culture of a bacteremia patient.</title>
        <authorList>
            <person name="Lund L.C."/>
            <person name="Sydenham T.V."/>
            <person name="Hogh S.V."/>
            <person name="Skov M.N."/>
            <person name="Kemp M."/>
            <person name="Justesen U.S."/>
        </authorList>
    </citation>
    <scope>NUCLEOTIDE SEQUENCE [LARGE SCALE GENOMIC DNA]</scope>
    <source>
        <strain evidence="2 3">08-306576</strain>
    </source>
</reference>
<keyword evidence="3" id="KW-1185">Reference proteome</keyword>
<feature type="domain" description="YgjP-like metallopeptidase" evidence="1">
    <location>
        <begin position="35"/>
        <end position="253"/>
    </location>
</feature>
<dbReference type="InterPro" id="IPR002725">
    <property type="entry name" value="YgjP-like_metallopeptidase"/>
</dbReference>
<gene>
    <name evidence="2" type="ORF">QX51_03810</name>
</gene>
<protein>
    <recommendedName>
        <fullName evidence="1">YgjP-like metallopeptidase domain-containing protein</fullName>
    </recommendedName>
</protein>
<dbReference type="InterPro" id="IPR053136">
    <property type="entry name" value="UTP_pyrophosphatase-like"/>
</dbReference>
<dbReference type="RefSeq" id="WP_039678590.1">
    <property type="nucleotide sequence ID" value="NZ_JAWGXO010000006.1"/>
</dbReference>
<dbReference type="CDD" id="cd07344">
    <property type="entry name" value="M48_yhfN_like"/>
    <property type="match status" value="1"/>
</dbReference>
<evidence type="ECO:0000313" key="3">
    <source>
        <dbReference type="Proteomes" id="UP000031189"/>
    </source>
</evidence>
<comment type="caution">
    <text evidence="2">The sequence shown here is derived from an EMBL/GenBank/DDBJ whole genome shotgun (WGS) entry which is preliminary data.</text>
</comment>
<sequence length="259" mass="31231">MKEKYKVILDNKNNSISFLYKEEVIDVNVVYRKRKNISIRIIPKNTIEIISPRSVSISFLKKVLEEKSSWIMKTLDKFEHIDESFKDRKYVDGEIFYYLGKEYELKIIEDKNIQNNKKNYCYIYIKDESLIITTNNNEIEYIKNELKKWYKIESEKIVITRLEVLKKEKPMMNKLSPNIIKIKEQKKRWGSCTSSKTIYINSRISMLKVDVIDYILVHEFSHLVHMNHSKDFYNLVEEILPNFKESEKWLKENSYKLTL</sequence>
<dbReference type="OrthoDB" id="9811177at2"/>
<evidence type="ECO:0000313" key="2">
    <source>
        <dbReference type="EMBL" id="KHS58251.1"/>
    </source>
</evidence>
<dbReference type="AlphaFoldDB" id="A0A0B3VNB4"/>
<organism evidence="2 3">
    <name type="scientific">Terrisporobacter othiniensis</name>
    <dbReference type="NCBI Taxonomy" id="1577792"/>
    <lineage>
        <taxon>Bacteria</taxon>
        <taxon>Bacillati</taxon>
        <taxon>Bacillota</taxon>
        <taxon>Clostridia</taxon>
        <taxon>Peptostreptococcales</taxon>
        <taxon>Peptostreptococcaceae</taxon>
        <taxon>Terrisporobacter</taxon>
    </lineage>
</organism>
<dbReference type="PANTHER" id="PTHR30399">
    <property type="entry name" value="UNCHARACTERIZED PROTEIN YGJP"/>
    <property type="match status" value="1"/>
</dbReference>
<dbReference type="Gene3D" id="3.30.2010.10">
    <property type="entry name" value="Metalloproteases ('zincins'), catalytic domain"/>
    <property type="match status" value="1"/>
</dbReference>
<evidence type="ECO:0000259" key="1">
    <source>
        <dbReference type="Pfam" id="PF01863"/>
    </source>
</evidence>
<dbReference type="PANTHER" id="PTHR30399:SF1">
    <property type="entry name" value="UTP PYROPHOSPHATASE"/>
    <property type="match status" value="1"/>
</dbReference>
<accession>A0A0B3VNB4</accession>
<dbReference type="Proteomes" id="UP000031189">
    <property type="component" value="Unassembled WGS sequence"/>
</dbReference>